<evidence type="ECO:0000313" key="1">
    <source>
        <dbReference type="EMBL" id="SPO59990.1"/>
    </source>
</evidence>
<comment type="caution">
    <text evidence="1">The sequence shown here is derived from an EMBL/GenBank/DDBJ whole genome shotgun (WGS) entry which is preliminary data.</text>
</comment>
<gene>
    <name evidence="1" type="ORF">JV551A3_V1_700262</name>
</gene>
<accession>A0AAQ1P905</accession>
<protein>
    <submittedName>
        <fullName evidence="1">Uncharacterized protein</fullName>
    </submittedName>
</protein>
<dbReference type="AlphaFoldDB" id="A0AAQ1P905"/>
<proteinExistence type="predicted"/>
<dbReference type="Proteomes" id="UP000294335">
    <property type="component" value="Unassembled WGS sequence"/>
</dbReference>
<name>A0AAQ1P905_9PSED</name>
<evidence type="ECO:0000313" key="2">
    <source>
        <dbReference type="Proteomes" id="UP000294335"/>
    </source>
</evidence>
<organism evidence="1 2">
    <name type="scientific">Pseudomonas inefficax</name>
    <dbReference type="NCBI Taxonomy" id="2078786"/>
    <lineage>
        <taxon>Bacteria</taxon>
        <taxon>Pseudomonadati</taxon>
        <taxon>Pseudomonadota</taxon>
        <taxon>Gammaproteobacteria</taxon>
        <taxon>Pseudomonadales</taxon>
        <taxon>Pseudomonadaceae</taxon>
        <taxon>Pseudomonas</taxon>
    </lineage>
</organism>
<reference evidence="1 2" key="1">
    <citation type="submission" date="2018-02" db="EMBL/GenBank/DDBJ databases">
        <authorList>
            <person name="Dubost A."/>
        </authorList>
    </citation>
    <scope>NUCLEOTIDE SEQUENCE [LARGE SCALE GENOMIC DNA]</scope>
    <source>
        <strain evidence="2">JV551A3</strain>
    </source>
</reference>
<sequence>MPLCGAAQGRQGAVTWGRFAALSRRKAAPTLIGVRRTFVGAALCRDGLQSSPEGSY</sequence>
<dbReference type="EMBL" id="OPYN01000070">
    <property type="protein sequence ID" value="SPO59990.1"/>
    <property type="molecule type" value="Genomic_DNA"/>
</dbReference>
<keyword evidence="2" id="KW-1185">Reference proteome</keyword>